<protein>
    <submittedName>
        <fullName evidence="4">Type IV secretion system protein VirB9</fullName>
    </submittedName>
</protein>
<accession>A0ABV2EL19</accession>
<proteinExistence type="inferred from homology"/>
<reference evidence="4 5" key="1">
    <citation type="submission" date="2024-06" db="EMBL/GenBank/DDBJ databases">
        <title>Genomic Encyclopedia of Type Strains, Phase IV (KMG-IV): sequencing the most valuable type-strain genomes for metagenomic binning, comparative biology and taxonomic classification.</title>
        <authorList>
            <person name="Goeker M."/>
        </authorList>
    </citation>
    <scope>NUCLEOTIDE SEQUENCE [LARGE SCALE GENOMIC DNA]</scope>
    <source>
        <strain evidence="4 5">DSM 17809</strain>
    </source>
</reference>
<sequence>MIRNSMKRTLALAAVSAVLAATPALAVTPRPGPGDPRIHVVDYDPEAVVELHVGLGYQLTVEFDQGERIENVAIGDSLGWQVTPNRRANLLFLKPMAQRPATNMTVITNLRRYNFELGLRPRAAARTAPFTVRFLYAPPAIAFVAPPPPPPPPVERNTAYSYQGSTKTLPVKVFDDGQDTYFAFRAGEDMPAIFAVDPDGGEAVVNTRQRDGYVVIDRVARGFVLRRGSEVTRIYNDGLQVEEASALKQREKDPWWRR</sequence>
<evidence type="ECO:0000256" key="2">
    <source>
        <dbReference type="ARBA" id="ARBA00022729"/>
    </source>
</evidence>
<dbReference type="CDD" id="cd06911">
    <property type="entry name" value="VirB9_CagX_TrbG"/>
    <property type="match status" value="1"/>
</dbReference>
<keyword evidence="5" id="KW-1185">Reference proteome</keyword>
<evidence type="ECO:0000256" key="3">
    <source>
        <dbReference type="SAM" id="SignalP"/>
    </source>
</evidence>
<comment type="similarity">
    <text evidence="1">Belongs to the TrbG/VirB9 family.</text>
</comment>
<feature type="chain" id="PRO_5045335348" evidence="3">
    <location>
        <begin position="27"/>
        <end position="258"/>
    </location>
</feature>
<dbReference type="Pfam" id="PF03524">
    <property type="entry name" value="CagX"/>
    <property type="match status" value="1"/>
</dbReference>
<evidence type="ECO:0000313" key="5">
    <source>
        <dbReference type="Proteomes" id="UP001549110"/>
    </source>
</evidence>
<organism evidence="4 5">
    <name type="scientific">Phenylobacterium koreense</name>
    <dbReference type="NCBI Taxonomy" id="266125"/>
    <lineage>
        <taxon>Bacteria</taxon>
        <taxon>Pseudomonadati</taxon>
        <taxon>Pseudomonadota</taxon>
        <taxon>Alphaproteobacteria</taxon>
        <taxon>Caulobacterales</taxon>
        <taxon>Caulobacteraceae</taxon>
        <taxon>Phenylobacterium</taxon>
    </lineage>
</organism>
<dbReference type="EMBL" id="JBEPLU010000002">
    <property type="protein sequence ID" value="MET3527730.1"/>
    <property type="molecule type" value="Genomic_DNA"/>
</dbReference>
<dbReference type="InterPro" id="IPR010258">
    <property type="entry name" value="Conjugal_tfr_TrbG/VirB9/CagX"/>
</dbReference>
<comment type="caution">
    <text evidence="4">The sequence shown here is derived from an EMBL/GenBank/DDBJ whole genome shotgun (WGS) entry which is preliminary data.</text>
</comment>
<dbReference type="InterPro" id="IPR033645">
    <property type="entry name" value="VirB9/CagX/TrbG_C"/>
</dbReference>
<dbReference type="Proteomes" id="UP001549110">
    <property type="component" value="Unassembled WGS sequence"/>
</dbReference>
<gene>
    <name evidence="4" type="ORF">ABID41_002848</name>
</gene>
<dbReference type="Gene3D" id="2.60.40.2500">
    <property type="match status" value="1"/>
</dbReference>
<feature type="signal peptide" evidence="3">
    <location>
        <begin position="1"/>
        <end position="26"/>
    </location>
</feature>
<evidence type="ECO:0000256" key="1">
    <source>
        <dbReference type="ARBA" id="ARBA00006135"/>
    </source>
</evidence>
<evidence type="ECO:0000313" key="4">
    <source>
        <dbReference type="EMBL" id="MET3527730.1"/>
    </source>
</evidence>
<dbReference type="InterPro" id="IPR038161">
    <property type="entry name" value="VirB9/CagX/TrbG_C_sf"/>
</dbReference>
<dbReference type="RefSeq" id="WP_354297892.1">
    <property type="nucleotide sequence ID" value="NZ_JBEPLU010000002.1"/>
</dbReference>
<keyword evidence="2 3" id="KW-0732">Signal</keyword>
<name>A0ABV2EL19_9CAUL</name>